<accession>A0A5P8PH74</accession>
<sequence>MKRDHLRLMKNVICVRCLKVYHLHFEFIWVKTKGLKEKERACPRCECKVYYS</sequence>
<dbReference type="Pfam" id="PF23903">
    <property type="entry name" value="Phage_zn_bind_2"/>
    <property type="match status" value="1"/>
</dbReference>
<gene>
    <name evidence="1" type="ORF">CPT_Muldoon_102</name>
</gene>
<dbReference type="Proteomes" id="UP000326777">
    <property type="component" value="Genome"/>
</dbReference>
<keyword evidence="2" id="KW-1185">Reference proteome</keyword>
<protein>
    <submittedName>
        <fullName evidence="1">Uncharacterized protein</fullName>
    </submittedName>
</protein>
<organism evidence="1 2">
    <name type="scientific">Serratia phage Muldoon</name>
    <dbReference type="NCBI Taxonomy" id="2601678"/>
    <lineage>
        <taxon>Viruses</taxon>
        <taxon>Duplodnaviria</taxon>
        <taxon>Heunggongvirae</taxon>
        <taxon>Uroviricota</taxon>
        <taxon>Caudoviricetes</taxon>
        <taxon>Muldoonvirus</taxon>
        <taxon>Muldoonvirus muldoon</taxon>
    </lineage>
</organism>
<reference evidence="2" key="1">
    <citation type="submission" date="2019-06" db="EMBL/GenBank/DDBJ databases">
        <title>Complete genome sequence of Serratia marcescens phage Muldoon.</title>
        <authorList>
            <person name="Campbell S."/>
            <person name="Atkinson C."/>
            <person name="Moreland R."/>
            <person name="Liu M."/>
            <person name="Ramsey J."/>
            <person name="Leavitt J."/>
        </authorList>
    </citation>
    <scope>NUCLEOTIDE SEQUENCE [LARGE SCALE GENOMIC DNA]</scope>
</reference>
<evidence type="ECO:0000313" key="1">
    <source>
        <dbReference type="EMBL" id="QFR56057.1"/>
    </source>
</evidence>
<proteinExistence type="predicted"/>
<dbReference type="InterPro" id="IPR057389">
    <property type="entry name" value="Zn-bd_phage"/>
</dbReference>
<dbReference type="EMBL" id="MN095771">
    <property type="protein sequence ID" value="QFR56057.1"/>
    <property type="molecule type" value="Genomic_DNA"/>
</dbReference>
<name>A0A5P8PH74_9CAUD</name>
<evidence type="ECO:0000313" key="2">
    <source>
        <dbReference type="Proteomes" id="UP000326777"/>
    </source>
</evidence>